<dbReference type="InterPro" id="IPR036259">
    <property type="entry name" value="MFS_trans_sf"/>
</dbReference>
<evidence type="ECO:0000256" key="1">
    <source>
        <dbReference type="ARBA" id="ARBA00004127"/>
    </source>
</evidence>
<protein>
    <submittedName>
        <fullName evidence="7">Major Facilitator Superfamily protein</fullName>
    </submittedName>
</protein>
<feature type="transmembrane region" description="Helical" evidence="6">
    <location>
        <begin position="208"/>
        <end position="231"/>
    </location>
</feature>
<feature type="transmembrane region" description="Helical" evidence="6">
    <location>
        <begin position="106"/>
        <end position="128"/>
    </location>
</feature>
<keyword evidence="3 6" id="KW-1133">Transmembrane helix</keyword>
<dbReference type="GO" id="GO:0016020">
    <property type="term" value="C:membrane"/>
    <property type="evidence" value="ECO:0007669"/>
    <property type="project" value="UniProtKB-ARBA"/>
</dbReference>
<dbReference type="GO" id="GO:0012505">
    <property type="term" value="C:endomembrane system"/>
    <property type="evidence" value="ECO:0007669"/>
    <property type="project" value="UniProtKB-SubCell"/>
</dbReference>
<accession>A0A1H0YMC6</accession>
<evidence type="ECO:0000256" key="6">
    <source>
        <dbReference type="SAM" id="Phobius"/>
    </source>
</evidence>
<comment type="subcellular location">
    <subcellularLocation>
        <location evidence="1">Endomembrane system</location>
        <topology evidence="1">Multi-pass membrane protein</topology>
    </subcellularLocation>
</comment>
<evidence type="ECO:0000313" key="8">
    <source>
        <dbReference type="Proteomes" id="UP000182690"/>
    </source>
</evidence>
<feature type="region of interest" description="Disordered" evidence="5">
    <location>
        <begin position="385"/>
        <end position="405"/>
    </location>
</feature>
<dbReference type="GO" id="GO:0061513">
    <property type="term" value="F:glucose 6-phosphate:phosphate antiporter activity"/>
    <property type="evidence" value="ECO:0007669"/>
    <property type="project" value="TreeGrafter"/>
</dbReference>
<dbReference type="Gene3D" id="1.20.1250.20">
    <property type="entry name" value="MFS general substrate transporter like domains"/>
    <property type="match status" value="1"/>
</dbReference>
<dbReference type="PANTHER" id="PTHR43826">
    <property type="entry name" value="GLUCOSE-6-PHOSPHATE EXCHANGER SLC37A4"/>
    <property type="match status" value="1"/>
</dbReference>
<evidence type="ECO:0000256" key="4">
    <source>
        <dbReference type="ARBA" id="ARBA00023136"/>
    </source>
</evidence>
<proteinExistence type="predicted"/>
<reference evidence="7 8" key="1">
    <citation type="submission" date="2016-10" db="EMBL/GenBank/DDBJ databases">
        <authorList>
            <person name="de Groot N.N."/>
        </authorList>
    </citation>
    <scope>NUCLEOTIDE SEQUENCE [LARGE SCALE GENOMIC DNA]</scope>
    <source>
        <strain evidence="7 8">DSM 22788</strain>
    </source>
</reference>
<evidence type="ECO:0000256" key="5">
    <source>
        <dbReference type="SAM" id="MobiDB-lite"/>
    </source>
</evidence>
<dbReference type="Proteomes" id="UP000182690">
    <property type="component" value="Unassembled WGS sequence"/>
</dbReference>
<dbReference type="SUPFAM" id="SSF103473">
    <property type="entry name" value="MFS general substrate transporter"/>
    <property type="match status" value="1"/>
</dbReference>
<evidence type="ECO:0000256" key="2">
    <source>
        <dbReference type="ARBA" id="ARBA00022692"/>
    </source>
</evidence>
<feature type="transmembrane region" description="Helical" evidence="6">
    <location>
        <begin position="140"/>
        <end position="162"/>
    </location>
</feature>
<dbReference type="GO" id="GO:0035435">
    <property type="term" value="P:phosphate ion transmembrane transport"/>
    <property type="evidence" value="ECO:0007669"/>
    <property type="project" value="TreeGrafter"/>
</dbReference>
<dbReference type="eggNOG" id="COG2814">
    <property type="taxonomic scope" value="Bacteria"/>
</dbReference>
<dbReference type="RefSeq" id="WP_074689975.1">
    <property type="nucleotide sequence ID" value="NZ_FNKB01000001.1"/>
</dbReference>
<feature type="transmembrane region" description="Helical" evidence="6">
    <location>
        <begin position="81"/>
        <end position="100"/>
    </location>
</feature>
<dbReference type="OrthoDB" id="2957247at2"/>
<name>A0A1H0YMC6_9MICO</name>
<dbReference type="InterPro" id="IPR011701">
    <property type="entry name" value="MFS"/>
</dbReference>
<keyword evidence="2 6" id="KW-0812">Transmembrane</keyword>
<evidence type="ECO:0000256" key="3">
    <source>
        <dbReference type="ARBA" id="ARBA00022989"/>
    </source>
</evidence>
<dbReference type="PANTHER" id="PTHR43826:SF3">
    <property type="entry name" value="GLUCOSE-6-PHOSPHATE EXCHANGER SLC37A4"/>
    <property type="match status" value="1"/>
</dbReference>
<feature type="transmembrane region" description="Helical" evidence="6">
    <location>
        <begin position="273"/>
        <end position="292"/>
    </location>
</feature>
<organism evidence="7 8">
    <name type="scientific">Leucobacter chromiiresistens</name>
    <dbReference type="NCBI Taxonomy" id="1079994"/>
    <lineage>
        <taxon>Bacteria</taxon>
        <taxon>Bacillati</taxon>
        <taxon>Actinomycetota</taxon>
        <taxon>Actinomycetes</taxon>
        <taxon>Micrococcales</taxon>
        <taxon>Microbacteriaceae</taxon>
        <taxon>Leucobacter</taxon>
    </lineage>
</organism>
<feature type="transmembrane region" description="Helical" evidence="6">
    <location>
        <begin position="246"/>
        <end position="266"/>
    </location>
</feature>
<sequence length="405" mass="39729">MQHRSVSWHAARAVALTAAGTALIAATYGLVRLAFGLHLPEMGAEFGLDTADLGLVSAAASVVYGLGAGIGFLVGDRLPRALVVAAGLTAGCGAIGIALAQHSGVFVAAAIASSAGAGFASPALVRIIHRSAPEPSRATMQAVVNAGTGPGLVAAGSSAWALAPDWRLAWIVAGAATAIAAVAVLALDRPAGTESAAAHRAPPLSWWVAHRAPLVAAAGFGFGAAAIWNYGRAVLVAAGAPESSSLLAWVLLGVGGAAVIGTAPLARRLRPGSLWALSTIPAAVATALLGLLPGELVLCGAACLVFGWGYVTATGALIEWTTQIDGARAATGTAVLFVVFMLGQAAGAAAVGAILESVGPAAAFAVAAAIAGASGLLGAERLTRSGRPACSRSEGAPGARRAPRP</sequence>
<feature type="transmembrane region" description="Helical" evidence="6">
    <location>
        <begin position="330"/>
        <end position="355"/>
    </location>
</feature>
<feature type="transmembrane region" description="Helical" evidence="6">
    <location>
        <begin position="53"/>
        <end position="74"/>
    </location>
</feature>
<gene>
    <name evidence="7" type="ORF">SAMN04488565_1009</name>
</gene>
<dbReference type="Pfam" id="PF07690">
    <property type="entry name" value="MFS_1"/>
    <property type="match status" value="1"/>
</dbReference>
<dbReference type="AlphaFoldDB" id="A0A1H0YMC6"/>
<keyword evidence="4 6" id="KW-0472">Membrane</keyword>
<feature type="transmembrane region" description="Helical" evidence="6">
    <location>
        <begin position="298"/>
        <end position="318"/>
    </location>
</feature>
<evidence type="ECO:0000313" key="7">
    <source>
        <dbReference type="EMBL" id="SDQ16283.1"/>
    </source>
</evidence>
<dbReference type="InterPro" id="IPR051337">
    <property type="entry name" value="OPA_Antiporter"/>
</dbReference>
<feature type="transmembrane region" description="Helical" evidence="6">
    <location>
        <begin position="168"/>
        <end position="187"/>
    </location>
</feature>
<feature type="transmembrane region" description="Helical" evidence="6">
    <location>
        <begin position="361"/>
        <end position="379"/>
    </location>
</feature>
<dbReference type="EMBL" id="FNKB01000001">
    <property type="protein sequence ID" value="SDQ16283.1"/>
    <property type="molecule type" value="Genomic_DNA"/>
</dbReference>